<dbReference type="HOGENOM" id="CLU_026624_0_2_11"/>
<dbReference type="InterPro" id="IPR000801">
    <property type="entry name" value="Esterase-like"/>
</dbReference>
<dbReference type="KEGG" id="caz:CARG_00715"/>
<dbReference type="Gene3D" id="3.40.50.1820">
    <property type="entry name" value="alpha/beta hydrolase"/>
    <property type="match status" value="1"/>
</dbReference>
<dbReference type="GO" id="GO:0016747">
    <property type="term" value="F:acyltransferase activity, transferring groups other than amino-acyl groups"/>
    <property type="evidence" value="ECO:0007669"/>
    <property type="project" value="TreeGrafter"/>
</dbReference>
<evidence type="ECO:0008006" key="4">
    <source>
        <dbReference type="Google" id="ProtNLM"/>
    </source>
</evidence>
<dbReference type="InterPro" id="IPR050583">
    <property type="entry name" value="Mycobacterial_A85_antigen"/>
</dbReference>
<proteinExistence type="predicted"/>
<dbReference type="AlphaFoldDB" id="U3GWI5"/>
<dbReference type="Proteomes" id="UP000016943">
    <property type="component" value="Chromosome"/>
</dbReference>
<dbReference type="Pfam" id="PF00756">
    <property type="entry name" value="Esterase"/>
    <property type="match status" value="1"/>
</dbReference>
<dbReference type="RefSeq" id="WP_020975464.1">
    <property type="nucleotide sequence ID" value="NC_022198.1"/>
</dbReference>
<name>U3GWI5_9CORY</name>
<sequence length="348" mass="37466">MKKFAVTALLTAALVAAAPSAHAMPAAELAGDTPRATVTIGEKALDKDPTWRETVKNYPGRVKEVWAHSPSMNRDIPLLVITPADNSVPRPILYILNGGDGGEGRANWVAQTDIINFYLDKNVNVVIPMSGKFSYYTDWVGENASLGGKQMWETFMTKELPEPLEKALGANERRAIAGMSMSATTTLLYAEHHPGFYDAIGSYSGCAQTNDGLGEFGAMLTLNRGNATLEQMWGPKGSPNRIYNDALINANKLSGPMYISNSSGLAGHWDLYASPRTGGDSSNVATQVINGGVIEGVTNVCTHDLKAKLDAAGIPATWNFRPMGTHSWGYWEDDLRDSWAVFAPALGV</sequence>
<organism evidence="2 3">
    <name type="scientific">Corynebacterium argentoratense DSM 44202</name>
    <dbReference type="NCBI Taxonomy" id="1348662"/>
    <lineage>
        <taxon>Bacteria</taxon>
        <taxon>Bacillati</taxon>
        <taxon>Actinomycetota</taxon>
        <taxon>Actinomycetes</taxon>
        <taxon>Mycobacteriales</taxon>
        <taxon>Corynebacteriaceae</taxon>
        <taxon>Corynebacterium</taxon>
    </lineage>
</organism>
<evidence type="ECO:0000256" key="1">
    <source>
        <dbReference type="SAM" id="SignalP"/>
    </source>
</evidence>
<feature type="chain" id="PRO_5004641771" description="Esterase" evidence="1">
    <location>
        <begin position="24"/>
        <end position="348"/>
    </location>
</feature>
<protein>
    <recommendedName>
        <fullName evidence="4">Esterase</fullName>
    </recommendedName>
</protein>
<dbReference type="SUPFAM" id="SSF53474">
    <property type="entry name" value="alpha/beta-Hydrolases"/>
    <property type="match status" value="1"/>
</dbReference>
<gene>
    <name evidence="2" type="ORF">CARG_00715</name>
</gene>
<dbReference type="eggNOG" id="COG0627">
    <property type="taxonomic scope" value="Bacteria"/>
</dbReference>
<evidence type="ECO:0000313" key="2">
    <source>
        <dbReference type="EMBL" id="AGU14341.1"/>
    </source>
</evidence>
<feature type="signal peptide" evidence="1">
    <location>
        <begin position="1"/>
        <end position="23"/>
    </location>
</feature>
<dbReference type="STRING" id="1348662.CARG_00715"/>
<dbReference type="GeneID" id="78249021"/>
<dbReference type="InterPro" id="IPR029058">
    <property type="entry name" value="AB_hydrolase_fold"/>
</dbReference>
<dbReference type="EMBL" id="CP006365">
    <property type="protein sequence ID" value="AGU14341.1"/>
    <property type="molecule type" value="Genomic_DNA"/>
</dbReference>
<keyword evidence="1" id="KW-0732">Signal</keyword>
<accession>U3GWI5</accession>
<dbReference type="PATRIC" id="fig|1348662.3.peg.139"/>
<reference evidence="2 3" key="1">
    <citation type="journal article" date="2013" name="Genome Announc.">
        <title>Whole-Genome Sequence of the Clinical Strain Corynebacterium argentoratense DSM 44202, Isolated from a Human Throat Specimen.</title>
        <authorList>
            <person name="Bomholt C."/>
            <person name="Glaub A."/>
            <person name="Gravermann K."/>
            <person name="Albersmeier A."/>
            <person name="Brinkrolf K."/>
            <person name="Ruckert C."/>
            <person name="Tauch A."/>
        </authorList>
    </citation>
    <scope>NUCLEOTIDE SEQUENCE [LARGE SCALE GENOMIC DNA]</scope>
    <source>
        <strain evidence="2">DSM 44202</strain>
    </source>
</reference>
<dbReference type="PANTHER" id="PTHR48098">
    <property type="entry name" value="ENTEROCHELIN ESTERASE-RELATED"/>
    <property type="match status" value="1"/>
</dbReference>
<dbReference type="OrthoDB" id="4510758at2"/>
<dbReference type="PANTHER" id="PTHR48098:SF1">
    <property type="entry name" value="DIACYLGLYCEROL ACYLTRANSFERASE_MYCOLYLTRANSFERASE AG85A"/>
    <property type="match status" value="1"/>
</dbReference>
<keyword evidence="3" id="KW-1185">Reference proteome</keyword>
<evidence type="ECO:0000313" key="3">
    <source>
        <dbReference type="Proteomes" id="UP000016943"/>
    </source>
</evidence>